<dbReference type="OrthoDB" id="114108at2"/>
<dbReference type="AlphaFoldDB" id="A0A410G0Y1"/>
<protein>
    <submittedName>
        <fullName evidence="2">Glycosyltransferase</fullName>
    </submittedName>
</protein>
<dbReference type="Pfam" id="PF00535">
    <property type="entry name" value="Glycos_transf_2"/>
    <property type="match status" value="1"/>
</dbReference>
<dbReference type="Proteomes" id="UP000285517">
    <property type="component" value="Chromosome"/>
</dbReference>
<keyword evidence="2" id="KW-0808">Transferase</keyword>
<feature type="domain" description="Glycosyltransferase 2-like" evidence="1">
    <location>
        <begin position="40"/>
        <end position="182"/>
    </location>
</feature>
<reference evidence="2 3" key="1">
    <citation type="submission" date="2019-01" db="EMBL/GenBank/DDBJ databases">
        <title>Complete genome sequencing of Aequorivita sp. H23M31.</title>
        <authorList>
            <person name="Bae J.-W."/>
        </authorList>
    </citation>
    <scope>NUCLEOTIDE SEQUENCE [LARGE SCALE GENOMIC DNA]</scope>
    <source>
        <strain evidence="2 3">H23M31</strain>
    </source>
</reference>
<dbReference type="SUPFAM" id="SSF53448">
    <property type="entry name" value="Nucleotide-diphospho-sugar transferases"/>
    <property type="match status" value="1"/>
</dbReference>
<organism evidence="2 3">
    <name type="scientific">Aequorivita ciconiae</name>
    <dbReference type="NCBI Taxonomy" id="2494375"/>
    <lineage>
        <taxon>Bacteria</taxon>
        <taxon>Pseudomonadati</taxon>
        <taxon>Bacteroidota</taxon>
        <taxon>Flavobacteriia</taxon>
        <taxon>Flavobacteriales</taxon>
        <taxon>Flavobacteriaceae</taxon>
        <taxon>Aequorivita</taxon>
    </lineage>
</organism>
<dbReference type="PANTHER" id="PTHR43685:SF14">
    <property type="entry name" value="GLYCOSYLTRANSFERASE 2-LIKE DOMAIN-CONTAINING PROTEIN"/>
    <property type="match status" value="1"/>
</dbReference>
<dbReference type="InterPro" id="IPR050834">
    <property type="entry name" value="Glycosyltransf_2"/>
</dbReference>
<dbReference type="EMBL" id="CP034951">
    <property type="protein sequence ID" value="QAA80911.1"/>
    <property type="molecule type" value="Genomic_DNA"/>
</dbReference>
<evidence type="ECO:0000313" key="2">
    <source>
        <dbReference type="EMBL" id="QAA80911.1"/>
    </source>
</evidence>
<dbReference type="KEGG" id="aev:EI546_03835"/>
<dbReference type="InterPro" id="IPR029044">
    <property type="entry name" value="Nucleotide-diphossugar_trans"/>
</dbReference>
<keyword evidence="3" id="KW-1185">Reference proteome</keyword>
<evidence type="ECO:0000313" key="3">
    <source>
        <dbReference type="Proteomes" id="UP000285517"/>
    </source>
</evidence>
<sequence length="399" mass="45925">MNSLLNISTEESELLEFIDGISQELETILPPPDGLFKMVVIIPAKDEANQIEDTLLSLAHQVDSDNNPIQKHYFEVLVLCHNCSDNTFGIVEQFFKEHPQLSGHVLRLDSEKANTVGAARRVLMNIAYHRLTSEKGLIISTDADTVPHPHWLYHLNGYVDKNFDFICGRIVPNYENLNPQALKFLLAKDEYLDLRSELGALIFPNPDDPWPKHEYNWGPNIAIKKKAYGAIGGIRPMHFLEDVDLYNRAVGQGYKARHCNNTIVTTSTRIDSRCSEGFGAELKDWAHIPGVSYYVEGLEKLLIRYSIYNLIKRLFLSYSENIISEIIRLSHIKKEELERFYNIPLNYESWVIAMDEHLKNNIEWHSEYRNISVFNACREIREYIDSQKKEVSTLSSPKA</sequence>
<name>A0A410G0Y1_9FLAO</name>
<dbReference type="Gene3D" id="3.90.550.10">
    <property type="entry name" value="Spore Coat Polysaccharide Biosynthesis Protein SpsA, Chain A"/>
    <property type="match status" value="1"/>
</dbReference>
<accession>A0A410G0Y1</accession>
<dbReference type="RefSeq" id="WP_128249304.1">
    <property type="nucleotide sequence ID" value="NZ_CP034951.1"/>
</dbReference>
<dbReference type="GO" id="GO:0016740">
    <property type="term" value="F:transferase activity"/>
    <property type="evidence" value="ECO:0007669"/>
    <property type="project" value="UniProtKB-KW"/>
</dbReference>
<evidence type="ECO:0000259" key="1">
    <source>
        <dbReference type="Pfam" id="PF00535"/>
    </source>
</evidence>
<proteinExistence type="predicted"/>
<dbReference type="PANTHER" id="PTHR43685">
    <property type="entry name" value="GLYCOSYLTRANSFERASE"/>
    <property type="match status" value="1"/>
</dbReference>
<dbReference type="InterPro" id="IPR001173">
    <property type="entry name" value="Glyco_trans_2-like"/>
</dbReference>
<gene>
    <name evidence="2" type="ORF">EI546_03835</name>
</gene>